<keyword evidence="7" id="KW-0816">Tricarboxylic acid cycle</keyword>
<evidence type="ECO:0000256" key="1">
    <source>
        <dbReference type="ARBA" id="ARBA00001938"/>
    </source>
</evidence>
<dbReference type="SUPFAM" id="SSF52777">
    <property type="entry name" value="CoA-dependent acyltransferases"/>
    <property type="match status" value="1"/>
</dbReference>
<keyword evidence="12" id="KW-0012">Acyltransferase</keyword>
<dbReference type="Gene3D" id="2.40.50.100">
    <property type="match status" value="1"/>
</dbReference>
<feature type="region of interest" description="Disordered" evidence="16">
    <location>
        <begin position="161"/>
        <end position="222"/>
    </location>
</feature>
<dbReference type="InterPro" id="IPR011053">
    <property type="entry name" value="Single_hybrid_motif"/>
</dbReference>
<keyword evidence="11" id="KW-0496">Mitochondrion</keyword>
<comment type="function">
    <text evidence="15">Dihydrolipoamide succinyltransferase (E2) component of the 2-oxoglutarate dehydrogenase complex. The 2-oxoglutarate dehydrogenase complex catalyzes the overall conversion of 2-oxoglutarate to succinyl-CoA and CO(2). The 2-oxoglutarate dehydrogenase complex is mainly active in the mitochondrion. A fraction of the 2-oxoglutarate dehydrogenase complex also localizes in the nucleus and is required for lysine succinylation of histones: associates with KAT2A on chromatin and provides succinyl-CoA to histone succinyltransferase KAT2A.</text>
</comment>
<dbReference type="InterPro" id="IPR023213">
    <property type="entry name" value="CAT-like_dom_sf"/>
</dbReference>
<feature type="compositionally biased region" description="Pro residues" evidence="16">
    <location>
        <begin position="176"/>
        <end position="216"/>
    </location>
</feature>
<evidence type="ECO:0000256" key="3">
    <source>
        <dbReference type="ARBA" id="ARBA00005145"/>
    </source>
</evidence>
<keyword evidence="9" id="KW-0450">Lipoyl</keyword>
<evidence type="ECO:0000313" key="18">
    <source>
        <dbReference type="EMBL" id="NBJ59016.1"/>
    </source>
</evidence>
<feature type="compositionally biased region" description="Low complexity" evidence="16">
    <location>
        <begin position="161"/>
        <end position="175"/>
    </location>
</feature>
<reference evidence="18" key="1">
    <citation type="submission" date="2019-10" db="EMBL/GenBank/DDBJ databases">
        <title>Short sand fly seasons in Tbilisi, Georgia, hinder development of host immunity to saliva of the visceral leishmaniasis vector Phlebotomus kandelakii.</title>
        <authorList>
            <person name="Oliveira F."/>
            <person name="Giorgobiani E."/>
            <person name="Guimaraes-Costa A.B."/>
            <person name="Abdeladhim M."/>
            <person name="Oristian J."/>
            <person name="Tskhvaradze L."/>
            <person name="Tsertsvadze N."/>
            <person name="Zakalashvili M."/>
            <person name="Valenzuela J.G."/>
            <person name="Kamhawi S."/>
        </authorList>
    </citation>
    <scope>NUCLEOTIDE SEQUENCE</scope>
    <source>
        <strain evidence="18">Wild-capture in Tbilisi</strain>
        <tissue evidence="18">Salivary glands</tissue>
    </source>
</reference>
<dbReference type="NCBIfam" id="NF004309">
    <property type="entry name" value="PRK05704.1"/>
    <property type="match status" value="1"/>
</dbReference>
<comment type="cofactor">
    <cofactor evidence="1">
        <name>(R)-lipoate</name>
        <dbReference type="ChEBI" id="CHEBI:83088"/>
    </cofactor>
</comment>
<evidence type="ECO:0000256" key="2">
    <source>
        <dbReference type="ARBA" id="ARBA00004173"/>
    </source>
</evidence>
<dbReference type="NCBIfam" id="TIGR01347">
    <property type="entry name" value="sucB"/>
    <property type="match status" value="1"/>
</dbReference>
<dbReference type="AlphaFoldDB" id="A0A6B2E9P4"/>
<evidence type="ECO:0000256" key="13">
    <source>
        <dbReference type="ARBA" id="ARBA00031331"/>
    </source>
</evidence>
<feature type="domain" description="Lipoyl-binding" evidence="17">
    <location>
        <begin position="83"/>
        <end position="157"/>
    </location>
</feature>
<evidence type="ECO:0000256" key="16">
    <source>
        <dbReference type="SAM" id="MobiDB-lite"/>
    </source>
</evidence>
<keyword evidence="8 18" id="KW-0808">Transferase</keyword>
<dbReference type="InterPro" id="IPR003016">
    <property type="entry name" value="2-oxoA_DH_lipoyl-BS"/>
</dbReference>
<dbReference type="GO" id="GO:0045252">
    <property type="term" value="C:oxoglutarate dehydrogenase complex"/>
    <property type="evidence" value="ECO:0007669"/>
    <property type="project" value="InterPro"/>
</dbReference>
<dbReference type="InterPro" id="IPR000089">
    <property type="entry name" value="Biotin_lipoyl"/>
</dbReference>
<evidence type="ECO:0000256" key="5">
    <source>
        <dbReference type="ARBA" id="ARBA00012945"/>
    </source>
</evidence>
<evidence type="ECO:0000259" key="17">
    <source>
        <dbReference type="PROSITE" id="PS50968"/>
    </source>
</evidence>
<dbReference type="Pfam" id="PF00364">
    <property type="entry name" value="Biotin_lipoyl"/>
    <property type="match status" value="1"/>
</dbReference>
<dbReference type="PROSITE" id="PS00189">
    <property type="entry name" value="LIPOYL"/>
    <property type="match status" value="1"/>
</dbReference>
<comment type="similarity">
    <text evidence="4">Belongs to the 2-oxoacid dehydrogenase family.</text>
</comment>
<evidence type="ECO:0000256" key="9">
    <source>
        <dbReference type="ARBA" id="ARBA00022823"/>
    </source>
</evidence>
<sequence length="483" mass="51995">MAGLLSISSRNVPRSVLRLTVKPLTENPGHQFARSSRTYHQGRVLQRFPRFAAGSFESERKSLVDSQWIGLRTFRTSFALRNAEDVTVPPFADSVSEGDIRFTKKVGDFVAVDEVVMEIETDKTTVGVPAPFNGVIEEIYVTDGDTVQAKQKLFRLKPAEGGAPAAAAKPAEAPAAAPPPPPKVDAPPPPPPSSAAAPPPPPPPAAAPPPPPPKPAGPASQMPVAAIRHAQAIDASVKVPPADYTKEITGTRTEQRVKMNRMRLKIASRLKDAQNTNAMLTTFNEIDMSMIMEFRKAHLEAFVKKYGIKLGFMSAFAKAAAYALQDQPVVNAVIEGQEIIYRDYVDISVAVATPKGLVVPVIRNVESMNYADIELSIAALGEKAKKGALAVEDMDGGTFTISNGGVFGSLMGTPIINPPQSSILGMHGIFDRPIAVKGQVVIRPMMYVALTYDHRLIDGREAVMFLRKIKAAVEDPRIILAGI</sequence>
<evidence type="ECO:0000256" key="8">
    <source>
        <dbReference type="ARBA" id="ARBA00022679"/>
    </source>
</evidence>
<evidence type="ECO:0000256" key="14">
    <source>
        <dbReference type="ARBA" id="ARBA00032406"/>
    </source>
</evidence>
<evidence type="ECO:0000256" key="12">
    <source>
        <dbReference type="ARBA" id="ARBA00023315"/>
    </source>
</evidence>
<dbReference type="GO" id="GO:0006099">
    <property type="term" value="P:tricarboxylic acid cycle"/>
    <property type="evidence" value="ECO:0007669"/>
    <property type="project" value="UniProtKB-KW"/>
</dbReference>
<dbReference type="GO" id="GO:0005739">
    <property type="term" value="C:mitochondrion"/>
    <property type="evidence" value="ECO:0007669"/>
    <property type="project" value="UniProtKB-SubCell"/>
</dbReference>
<accession>A0A6B2E9P4</accession>
<dbReference type="GO" id="GO:0033512">
    <property type="term" value="P:L-lysine catabolic process to acetyl-CoA via saccharopine"/>
    <property type="evidence" value="ECO:0007669"/>
    <property type="project" value="UniProtKB-UniPathway"/>
</dbReference>
<dbReference type="PROSITE" id="PS50968">
    <property type="entry name" value="BIOTINYL_LIPOYL"/>
    <property type="match status" value="1"/>
</dbReference>
<dbReference type="SUPFAM" id="SSF51230">
    <property type="entry name" value="Single hybrid motif"/>
    <property type="match status" value="1"/>
</dbReference>
<organism evidence="18">
    <name type="scientific">Phlebotomus kandelakii</name>
    <dbReference type="NCBI Taxonomy" id="1109342"/>
    <lineage>
        <taxon>Eukaryota</taxon>
        <taxon>Metazoa</taxon>
        <taxon>Ecdysozoa</taxon>
        <taxon>Arthropoda</taxon>
        <taxon>Hexapoda</taxon>
        <taxon>Insecta</taxon>
        <taxon>Pterygota</taxon>
        <taxon>Neoptera</taxon>
        <taxon>Endopterygota</taxon>
        <taxon>Diptera</taxon>
        <taxon>Nematocera</taxon>
        <taxon>Psychodoidea</taxon>
        <taxon>Psychodidae</taxon>
        <taxon>Phlebotomus</taxon>
        <taxon>Larroussius</taxon>
    </lineage>
</organism>
<dbReference type="PANTHER" id="PTHR43416:SF5">
    <property type="entry name" value="DIHYDROLIPOYLLYSINE-RESIDUE SUCCINYLTRANSFERASE COMPONENT OF 2-OXOGLUTARATE DEHYDROGENASE COMPLEX, MITOCHONDRIAL"/>
    <property type="match status" value="1"/>
</dbReference>
<dbReference type="GO" id="GO:0004149">
    <property type="term" value="F:dihydrolipoyllysine-residue succinyltransferase activity"/>
    <property type="evidence" value="ECO:0007669"/>
    <property type="project" value="UniProtKB-EC"/>
</dbReference>
<proteinExistence type="inferred from homology"/>
<protein>
    <recommendedName>
        <fullName evidence="6">Dihydrolipoyllysine-residue succinyltransferase component of 2-oxoglutarate dehydrogenase complex, mitochondrial</fullName>
        <ecNumber evidence="5">2.3.1.61</ecNumber>
    </recommendedName>
    <alternativeName>
        <fullName evidence="14">2-oxoglutarate dehydrogenase complex component E2</fullName>
    </alternativeName>
    <alternativeName>
        <fullName evidence="13">E2K</fullName>
    </alternativeName>
</protein>
<dbReference type="InterPro" id="IPR006255">
    <property type="entry name" value="SucB"/>
</dbReference>
<dbReference type="PANTHER" id="PTHR43416">
    <property type="entry name" value="DIHYDROLIPOYLLYSINE-RESIDUE SUCCINYLTRANSFERASE COMPONENT OF 2-OXOGLUTARATE DEHYDROGENASE COMPLEX, MITOCHONDRIAL-RELATED"/>
    <property type="match status" value="1"/>
</dbReference>
<evidence type="ECO:0000256" key="6">
    <source>
        <dbReference type="ARBA" id="ARBA00020294"/>
    </source>
</evidence>
<evidence type="ECO:0000256" key="7">
    <source>
        <dbReference type="ARBA" id="ARBA00022532"/>
    </source>
</evidence>
<dbReference type="EMBL" id="GIFK01001313">
    <property type="protein sequence ID" value="NBJ59016.1"/>
    <property type="molecule type" value="Transcribed_RNA"/>
</dbReference>
<evidence type="ECO:0000256" key="10">
    <source>
        <dbReference type="ARBA" id="ARBA00022946"/>
    </source>
</evidence>
<name>A0A6B2E9P4_9DIPT</name>
<evidence type="ECO:0000256" key="15">
    <source>
        <dbReference type="ARBA" id="ARBA00046046"/>
    </source>
</evidence>
<comment type="subcellular location">
    <subcellularLocation>
        <location evidence="2">Mitochondrion</location>
    </subcellularLocation>
</comment>
<dbReference type="EC" id="2.3.1.61" evidence="5"/>
<dbReference type="InterPro" id="IPR001078">
    <property type="entry name" value="2-oxoacid_DH_actylTfrase"/>
</dbReference>
<comment type="pathway">
    <text evidence="3">Amino-acid degradation; L-lysine degradation via saccharopine pathway; glutaryl-CoA from L-lysine: step 6/6.</text>
</comment>
<dbReference type="InterPro" id="IPR050537">
    <property type="entry name" value="2-oxoacid_dehydrogenase"/>
</dbReference>
<dbReference type="Pfam" id="PF00198">
    <property type="entry name" value="2-oxoacid_dh"/>
    <property type="match status" value="1"/>
</dbReference>
<keyword evidence="10" id="KW-0809">Transit peptide</keyword>
<dbReference type="UniPathway" id="UPA00868">
    <property type="reaction ID" value="UER00840"/>
</dbReference>
<dbReference type="FunFam" id="3.30.559.10:FF:000006">
    <property type="entry name" value="Dihydrolipoyllysine-residue succinyltransferase component of 2-oxoglutarate dehydrogenase complex, mitochondrial"/>
    <property type="match status" value="1"/>
</dbReference>
<evidence type="ECO:0000256" key="4">
    <source>
        <dbReference type="ARBA" id="ARBA00007317"/>
    </source>
</evidence>
<evidence type="ECO:0000256" key="11">
    <source>
        <dbReference type="ARBA" id="ARBA00023128"/>
    </source>
</evidence>
<dbReference type="CDD" id="cd06849">
    <property type="entry name" value="lipoyl_domain"/>
    <property type="match status" value="1"/>
</dbReference>
<dbReference type="Gene3D" id="3.30.559.10">
    <property type="entry name" value="Chloramphenicol acetyltransferase-like domain"/>
    <property type="match status" value="1"/>
</dbReference>